<protein>
    <submittedName>
        <fullName evidence="9">Peptidase M23</fullName>
    </submittedName>
</protein>
<dbReference type="PANTHER" id="PTHR10464:SF4">
    <property type="entry name" value="UREA TRANSPORTER"/>
    <property type="match status" value="1"/>
</dbReference>
<feature type="transmembrane region" description="Helical" evidence="7">
    <location>
        <begin position="117"/>
        <end position="136"/>
    </location>
</feature>
<dbReference type="GO" id="GO:0005886">
    <property type="term" value="C:plasma membrane"/>
    <property type="evidence" value="ECO:0007669"/>
    <property type="project" value="UniProtKB-SubCell"/>
</dbReference>
<dbReference type="InterPro" id="IPR029020">
    <property type="entry name" value="Ammonium/urea_transptr"/>
</dbReference>
<evidence type="ECO:0000313" key="9">
    <source>
        <dbReference type="EMBL" id="PKD44490.1"/>
    </source>
</evidence>
<dbReference type="Pfam" id="PF01551">
    <property type="entry name" value="Peptidase_M23"/>
    <property type="match status" value="1"/>
</dbReference>
<feature type="transmembrane region" description="Helical" evidence="7">
    <location>
        <begin position="72"/>
        <end position="105"/>
    </location>
</feature>
<accession>A0A2N0VJX0</accession>
<comment type="similarity">
    <text evidence="2">Belongs to the urea transporter family.</text>
</comment>
<evidence type="ECO:0000256" key="3">
    <source>
        <dbReference type="ARBA" id="ARBA00022475"/>
    </source>
</evidence>
<evidence type="ECO:0000256" key="6">
    <source>
        <dbReference type="ARBA" id="ARBA00023136"/>
    </source>
</evidence>
<dbReference type="InterPro" id="IPR011055">
    <property type="entry name" value="Dup_hybrid_motif"/>
</dbReference>
<evidence type="ECO:0000256" key="7">
    <source>
        <dbReference type="SAM" id="Phobius"/>
    </source>
</evidence>
<dbReference type="Pfam" id="PF03253">
    <property type="entry name" value="UT"/>
    <property type="match status" value="1"/>
</dbReference>
<evidence type="ECO:0000256" key="1">
    <source>
        <dbReference type="ARBA" id="ARBA00004651"/>
    </source>
</evidence>
<dbReference type="Gene3D" id="2.70.70.10">
    <property type="entry name" value="Glucose Permease (Domain IIA)"/>
    <property type="match status" value="1"/>
</dbReference>
<evidence type="ECO:0000256" key="2">
    <source>
        <dbReference type="ARBA" id="ARBA00005914"/>
    </source>
</evidence>
<keyword evidence="5 7" id="KW-1133">Transmembrane helix</keyword>
<feature type="transmembrane region" description="Helical" evidence="7">
    <location>
        <begin position="148"/>
        <end position="170"/>
    </location>
</feature>
<dbReference type="AlphaFoldDB" id="A0A2N0VJX0"/>
<name>A0A2N0VJX0_9BACT</name>
<proteinExistence type="inferred from homology"/>
<gene>
    <name evidence="9" type="ORF">CWD77_03215</name>
</gene>
<feature type="transmembrane region" description="Helical" evidence="7">
    <location>
        <begin position="215"/>
        <end position="232"/>
    </location>
</feature>
<keyword evidence="6 7" id="KW-0472">Membrane</keyword>
<feature type="transmembrane region" description="Helical" evidence="7">
    <location>
        <begin position="182"/>
        <end position="208"/>
    </location>
</feature>
<dbReference type="GO" id="GO:0015204">
    <property type="term" value="F:urea transmembrane transporter activity"/>
    <property type="evidence" value="ECO:0007669"/>
    <property type="project" value="InterPro"/>
</dbReference>
<dbReference type="SUPFAM" id="SSF51261">
    <property type="entry name" value="Duplicated hybrid motif"/>
    <property type="match status" value="1"/>
</dbReference>
<dbReference type="Proteomes" id="UP000233398">
    <property type="component" value="Unassembled WGS sequence"/>
</dbReference>
<dbReference type="PANTHER" id="PTHR10464">
    <property type="entry name" value="UREA TRANSPORTER"/>
    <property type="match status" value="1"/>
</dbReference>
<dbReference type="CDD" id="cd12797">
    <property type="entry name" value="M23_peptidase"/>
    <property type="match status" value="1"/>
</dbReference>
<dbReference type="InterPro" id="IPR004937">
    <property type="entry name" value="Urea_transporter"/>
</dbReference>
<evidence type="ECO:0000256" key="4">
    <source>
        <dbReference type="ARBA" id="ARBA00022692"/>
    </source>
</evidence>
<dbReference type="RefSeq" id="WP_101071780.1">
    <property type="nucleotide sequence ID" value="NZ_PISP01000001.1"/>
</dbReference>
<evidence type="ECO:0000259" key="8">
    <source>
        <dbReference type="Pfam" id="PF01551"/>
    </source>
</evidence>
<dbReference type="Gene3D" id="1.10.3430.10">
    <property type="entry name" value="Ammonium transporter AmtB like domains"/>
    <property type="match status" value="1"/>
</dbReference>
<keyword evidence="4 7" id="KW-0812">Transmembrane</keyword>
<dbReference type="EMBL" id="PISP01000001">
    <property type="protein sequence ID" value="PKD44490.1"/>
    <property type="molecule type" value="Genomic_DNA"/>
</dbReference>
<feature type="domain" description="M23ase beta-sheet core" evidence="8">
    <location>
        <begin position="405"/>
        <end position="495"/>
    </location>
</feature>
<keyword evidence="10" id="KW-1185">Reference proteome</keyword>
<feature type="transmembrane region" description="Helical" evidence="7">
    <location>
        <begin position="238"/>
        <end position="258"/>
    </location>
</feature>
<reference evidence="9 10" key="1">
    <citation type="submission" date="2017-11" db="EMBL/GenBank/DDBJ databases">
        <title>Rhodohalobacter 15182 sp. nov., isolated from a salt lake.</title>
        <authorList>
            <person name="Han S."/>
        </authorList>
    </citation>
    <scope>NUCLEOTIDE SEQUENCE [LARGE SCALE GENOMIC DNA]</scope>
    <source>
        <strain evidence="9 10">15182</strain>
    </source>
</reference>
<comment type="subcellular location">
    <subcellularLocation>
        <location evidence="1">Cell membrane</location>
        <topology evidence="1">Multi-pass membrane protein</topology>
    </subcellularLocation>
</comment>
<dbReference type="InterPro" id="IPR016047">
    <property type="entry name" value="M23ase_b-sheet_dom"/>
</dbReference>
<keyword evidence="3" id="KW-1003">Cell membrane</keyword>
<comment type="caution">
    <text evidence="9">The sequence shown here is derived from an EMBL/GenBank/DDBJ whole genome shotgun (WGS) entry which is preliminary data.</text>
</comment>
<feature type="transmembrane region" description="Helical" evidence="7">
    <location>
        <begin position="265"/>
        <end position="285"/>
    </location>
</feature>
<dbReference type="OrthoDB" id="9809488at2"/>
<organism evidence="9 10">
    <name type="scientific">Rhodohalobacter barkolensis</name>
    <dbReference type="NCBI Taxonomy" id="2053187"/>
    <lineage>
        <taxon>Bacteria</taxon>
        <taxon>Pseudomonadati</taxon>
        <taxon>Balneolota</taxon>
        <taxon>Balneolia</taxon>
        <taxon>Balneolales</taxon>
        <taxon>Balneolaceae</taxon>
        <taxon>Rhodohalobacter</taxon>
    </lineage>
</organism>
<evidence type="ECO:0000256" key="5">
    <source>
        <dbReference type="ARBA" id="ARBA00022989"/>
    </source>
</evidence>
<sequence length="727" mass="82866">MKAPDWFWKGLLNSYTQIFFSENKLFAAILIPVSFIDVYAGLFGLISVLFTNSVAFIFGLDPQKIQKGYYGFNSLLVGLGLGIQFEPVFILLFIVLLASILTLFISVTLEGVIGKYYLPHLSLPFVFALWMLMLSTREFDALNLNERWIYTLNDLYIIGGSSLVSVYEWWNQLAIPSPIKSYFLSLGAILFQFSVFSGVLLAVGLFIYSRIAFTLSLIGFFAAWAFYGLIGAEISEVGYSYIGFNFILTAIAVGGFFIIPNIYSYLWAIILVPLVAIIAISVNTVLSVFQLPVYALPFNIIVLVFLYVLKFRTGEQSRLFTWFVQRNSPEKNLYSFLNYRDRFYSYTRGSLKLPFFGDWKVTQGHNGAYTHKDDWSHAWDFEIEDEYGKTYQGSGDYPEDYYCYNKSVIAPADGTVEDVIDDVEDNVIGQKNLDENWGNTVVIKHSEFFYTKVSHLKKGSLKVKRGDRVRMGDILGVCGNSGNSPYPHLHFQVQETPYIGSKTLKHPLTNYYAGSGSSDKRLIDNGIPKEGQFVSNIQIHSSLKKAFDLVPGRIFKFKMSEGNSDSVIWEVKIDSGLNRFIECRITGSKAYFKNEPAMLHFLYFEGDRSSLLYKFYLSAYKVSFGFEHGLVLHDSYPIHLIFNPNRTIMQDFIAPFYRYLDGVFTLTYPDHSTGLQSSELELHGTAKKRRFGKNIDEMSFSFRVDGDGLREFQFTDHQEKVVATCVK</sequence>
<evidence type="ECO:0000313" key="10">
    <source>
        <dbReference type="Proteomes" id="UP000233398"/>
    </source>
</evidence>
<feature type="transmembrane region" description="Helical" evidence="7">
    <location>
        <begin position="291"/>
        <end position="309"/>
    </location>
</feature>
<feature type="transmembrane region" description="Helical" evidence="7">
    <location>
        <begin position="38"/>
        <end position="60"/>
    </location>
</feature>